<protein>
    <recommendedName>
        <fullName evidence="5">LisH domain-containing protein</fullName>
    </recommendedName>
</protein>
<feature type="region of interest" description="Disordered" evidence="4">
    <location>
        <begin position="198"/>
        <end position="277"/>
    </location>
</feature>
<dbReference type="InterPro" id="IPR040369">
    <property type="entry name" value="ARMC9"/>
</dbReference>
<evidence type="ECO:0000256" key="3">
    <source>
        <dbReference type="ARBA" id="ARBA00023273"/>
    </source>
</evidence>
<dbReference type="PANTHER" id="PTHR14881:SF4">
    <property type="entry name" value="LISH DOMAIN-CONTAINING PROTEIN ARMC9"/>
    <property type="match status" value="1"/>
</dbReference>
<keyword evidence="3" id="KW-0966">Cell projection</keyword>
<feature type="domain" description="LisH" evidence="5">
    <location>
        <begin position="55"/>
        <end position="154"/>
    </location>
</feature>
<evidence type="ECO:0000259" key="5">
    <source>
        <dbReference type="Pfam" id="PF21050"/>
    </source>
</evidence>
<dbReference type="GO" id="GO:0097542">
    <property type="term" value="C:ciliary tip"/>
    <property type="evidence" value="ECO:0007669"/>
    <property type="project" value="TreeGrafter"/>
</dbReference>
<evidence type="ECO:0000256" key="1">
    <source>
        <dbReference type="ARBA" id="ARBA00004120"/>
    </source>
</evidence>
<dbReference type="GO" id="GO:0005814">
    <property type="term" value="C:centriole"/>
    <property type="evidence" value="ECO:0007669"/>
    <property type="project" value="TreeGrafter"/>
</dbReference>
<keyword evidence="7" id="KW-1185">Reference proteome</keyword>
<dbReference type="eggNOG" id="ENOG502QQ9W">
    <property type="taxonomic scope" value="Eukaryota"/>
</dbReference>
<dbReference type="InterPro" id="IPR048959">
    <property type="entry name" value="ARMC9_ARM_dom"/>
</dbReference>
<dbReference type="GO" id="GO:0036064">
    <property type="term" value="C:ciliary basal body"/>
    <property type="evidence" value="ECO:0007669"/>
    <property type="project" value="InterPro"/>
</dbReference>
<dbReference type="EnsemblProtists" id="EOD23902">
    <property type="protein sequence ID" value="EOD23902"/>
    <property type="gene ID" value="EMIHUDRAFT_206876"/>
</dbReference>
<accession>A0A0D3JK67</accession>
<name>A0A0D3JK67_EMIH1</name>
<evidence type="ECO:0000256" key="2">
    <source>
        <dbReference type="ARBA" id="ARBA00022794"/>
    </source>
</evidence>
<dbReference type="KEGG" id="ehx:EMIHUDRAFT_206876"/>
<dbReference type="Proteomes" id="UP000013827">
    <property type="component" value="Unassembled WGS sequence"/>
</dbReference>
<evidence type="ECO:0000313" key="7">
    <source>
        <dbReference type="Proteomes" id="UP000013827"/>
    </source>
</evidence>
<dbReference type="HOGENOM" id="CLU_1006221_0_0_1"/>
<keyword evidence="2" id="KW-0970">Cilium biogenesis/degradation</keyword>
<dbReference type="PANTHER" id="PTHR14881">
    <property type="entry name" value="LISH DOMAIN-CONTAINING PROTEIN ARMC9"/>
    <property type="match status" value="1"/>
</dbReference>
<dbReference type="Gene3D" id="1.25.10.10">
    <property type="entry name" value="Leucine-rich Repeat Variant"/>
    <property type="match status" value="1"/>
</dbReference>
<evidence type="ECO:0000256" key="4">
    <source>
        <dbReference type="SAM" id="MobiDB-lite"/>
    </source>
</evidence>
<dbReference type="RefSeq" id="XP_005776331.1">
    <property type="nucleotide sequence ID" value="XM_005776274.1"/>
</dbReference>
<feature type="compositionally biased region" description="Low complexity" evidence="4">
    <location>
        <begin position="212"/>
        <end position="222"/>
    </location>
</feature>
<reference evidence="7" key="1">
    <citation type="journal article" date="2013" name="Nature">
        <title>Pan genome of the phytoplankton Emiliania underpins its global distribution.</title>
        <authorList>
            <person name="Read B.A."/>
            <person name="Kegel J."/>
            <person name="Klute M.J."/>
            <person name="Kuo A."/>
            <person name="Lefebvre S.C."/>
            <person name="Maumus F."/>
            <person name="Mayer C."/>
            <person name="Miller J."/>
            <person name="Monier A."/>
            <person name="Salamov A."/>
            <person name="Young J."/>
            <person name="Aguilar M."/>
            <person name="Claverie J.M."/>
            <person name="Frickenhaus S."/>
            <person name="Gonzalez K."/>
            <person name="Herman E.K."/>
            <person name="Lin Y.C."/>
            <person name="Napier J."/>
            <person name="Ogata H."/>
            <person name="Sarno A.F."/>
            <person name="Shmutz J."/>
            <person name="Schroeder D."/>
            <person name="de Vargas C."/>
            <person name="Verret F."/>
            <person name="von Dassow P."/>
            <person name="Valentin K."/>
            <person name="Van de Peer Y."/>
            <person name="Wheeler G."/>
            <person name="Dacks J.B."/>
            <person name="Delwiche C.F."/>
            <person name="Dyhrman S.T."/>
            <person name="Glockner G."/>
            <person name="John U."/>
            <person name="Richards T."/>
            <person name="Worden A.Z."/>
            <person name="Zhang X."/>
            <person name="Grigoriev I.V."/>
            <person name="Allen A.E."/>
            <person name="Bidle K."/>
            <person name="Borodovsky M."/>
            <person name="Bowler C."/>
            <person name="Brownlee C."/>
            <person name="Cock J.M."/>
            <person name="Elias M."/>
            <person name="Gladyshev V.N."/>
            <person name="Groth M."/>
            <person name="Guda C."/>
            <person name="Hadaegh A."/>
            <person name="Iglesias-Rodriguez M.D."/>
            <person name="Jenkins J."/>
            <person name="Jones B.M."/>
            <person name="Lawson T."/>
            <person name="Leese F."/>
            <person name="Lindquist E."/>
            <person name="Lobanov A."/>
            <person name="Lomsadze A."/>
            <person name="Malik S.B."/>
            <person name="Marsh M.E."/>
            <person name="Mackinder L."/>
            <person name="Mock T."/>
            <person name="Mueller-Roeber B."/>
            <person name="Pagarete A."/>
            <person name="Parker M."/>
            <person name="Probert I."/>
            <person name="Quesneville H."/>
            <person name="Raines C."/>
            <person name="Rensing S.A."/>
            <person name="Riano-Pachon D.M."/>
            <person name="Richier S."/>
            <person name="Rokitta S."/>
            <person name="Shiraiwa Y."/>
            <person name="Soanes D.M."/>
            <person name="van der Giezen M."/>
            <person name="Wahlund T.M."/>
            <person name="Williams B."/>
            <person name="Wilson W."/>
            <person name="Wolfe G."/>
            <person name="Wurch L.L."/>
        </authorList>
    </citation>
    <scope>NUCLEOTIDE SEQUENCE</scope>
</reference>
<proteinExistence type="predicted"/>
<dbReference type="GeneID" id="17269447"/>
<evidence type="ECO:0000313" key="6">
    <source>
        <dbReference type="EnsemblProtists" id="EOD23902"/>
    </source>
</evidence>
<dbReference type="InterPro" id="IPR016024">
    <property type="entry name" value="ARM-type_fold"/>
</dbReference>
<organism evidence="6 7">
    <name type="scientific">Emiliania huxleyi (strain CCMP1516)</name>
    <dbReference type="NCBI Taxonomy" id="280463"/>
    <lineage>
        <taxon>Eukaryota</taxon>
        <taxon>Haptista</taxon>
        <taxon>Haptophyta</taxon>
        <taxon>Prymnesiophyceae</taxon>
        <taxon>Isochrysidales</taxon>
        <taxon>Noelaerhabdaceae</taxon>
        <taxon>Emiliania</taxon>
    </lineage>
</organism>
<comment type="subcellular location">
    <subcellularLocation>
        <location evidence="1">Cytoplasm</location>
        <location evidence="1">Cytoskeleton</location>
        <location evidence="1">Cilium basal body</location>
    </subcellularLocation>
</comment>
<dbReference type="AlphaFoldDB" id="A0A0D3JK67"/>
<feature type="compositionally biased region" description="Basic and acidic residues" evidence="4">
    <location>
        <begin position="198"/>
        <end position="211"/>
    </location>
</feature>
<dbReference type="SUPFAM" id="SSF48371">
    <property type="entry name" value="ARM repeat"/>
    <property type="match status" value="1"/>
</dbReference>
<reference evidence="6" key="2">
    <citation type="submission" date="2024-10" db="UniProtKB">
        <authorList>
            <consortium name="EnsemblProtists"/>
        </authorList>
    </citation>
    <scope>IDENTIFICATION</scope>
</reference>
<dbReference type="GO" id="GO:0060271">
    <property type="term" value="P:cilium assembly"/>
    <property type="evidence" value="ECO:0007669"/>
    <property type="project" value="InterPro"/>
</dbReference>
<sequence length="277" mass="29985">MTETLDLARTNIASGVKTDDLKPIKDLLIRQHKFIQNTLGALQKLSLRRSPQNAMIAADVIEWLVGALADIDQLCLYSIEYGAALLMNLSLRTAGKAKCADPSLDILPVLSQLMESDSLQVRTYVNGTLYSILVRSSLKEHAAEIGLPDSLPALFRLQVDLFAESPLDLSAADGAAGEELLCSHYIAGFADAQREAARLDDNDPHQAEAARRAAAAQAATARGMPVRRYHSSDEPLQRPATPGSVKTRAELQPLQPALTKSERDRVRAKAPSEAAPL</sequence>
<dbReference type="InterPro" id="IPR011989">
    <property type="entry name" value="ARM-like"/>
</dbReference>
<dbReference type="GO" id="GO:0005813">
    <property type="term" value="C:centrosome"/>
    <property type="evidence" value="ECO:0007669"/>
    <property type="project" value="UniProtKB-SubCell"/>
</dbReference>
<dbReference type="Pfam" id="PF21050">
    <property type="entry name" value="ARMC9_ARM"/>
    <property type="match status" value="1"/>
</dbReference>
<dbReference type="PaxDb" id="2903-EOD23902"/>